<comment type="similarity">
    <text evidence="2">Belongs to the amino acid-polyamine-organocation (APC) superfamily. Spore germination protein (SGP) (TC 2.A.3.9) family.</text>
</comment>
<comment type="caution">
    <text evidence="10">The sequence shown here is derived from an EMBL/GenBank/DDBJ whole genome shotgun (WGS) entry which is preliminary data.</text>
</comment>
<dbReference type="InterPro" id="IPR004761">
    <property type="entry name" value="Spore_GerAB"/>
</dbReference>
<keyword evidence="4" id="KW-0309">Germination</keyword>
<keyword evidence="6 8" id="KW-1133">Transmembrane helix</keyword>
<keyword evidence="3" id="KW-0813">Transport</keyword>
<gene>
    <name evidence="10" type="ORF">DCCM_4329</name>
</gene>
<dbReference type="PANTHER" id="PTHR34975">
    <property type="entry name" value="SPORE GERMINATION PROTEIN A2"/>
    <property type="match status" value="1"/>
</dbReference>
<evidence type="ECO:0000256" key="7">
    <source>
        <dbReference type="ARBA" id="ARBA00023136"/>
    </source>
</evidence>
<dbReference type="EMBL" id="BFAV01000157">
    <property type="protein sequence ID" value="GBF35206.1"/>
    <property type="molecule type" value="Genomic_DNA"/>
</dbReference>
<dbReference type="GO" id="GO:0016020">
    <property type="term" value="C:membrane"/>
    <property type="evidence" value="ECO:0007669"/>
    <property type="project" value="UniProtKB-SubCell"/>
</dbReference>
<evidence type="ECO:0000256" key="8">
    <source>
        <dbReference type="SAM" id="Phobius"/>
    </source>
</evidence>
<feature type="transmembrane region" description="Helical" evidence="8">
    <location>
        <begin position="117"/>
        <end position="135"/>
    </location>
</feature>
<dbReference type="Pfam" id="PF03845">
    <property type="entry name" value="Spore_permease"/>
    <property type="match status" value="1"/>
</dbReference>
<dbReference type="GO" id="GO:0009847">
    <property type="term" value="P:spore germination"/>
    <property type="evidence" value="ECO:0007669"/>
    <property type="project" value="InterPro"/>
</dbReference>
<feature type="transmembrane region" description="Helical" evidence="8">
    <location>
        <begin position="147"/>
        <end position="167"/>
    </location>
</feature>
<evidence type="ECO:0000256" key="1">
    <source>
        <dbReference type="ARBA" id="ARBA00004141"/>
    </source>
</evidence>
<evidence type="ECO:0000256" key="6">
    <source>
        <dbReference type="ARBA" id="ARBA00022989"/>
    </source>
</evidence>
<feature type="domain" description="Cyclic nucleotide-binding" evidence="9">
    <location>
        <begin position="159"/>
        <end position="213"/>
    </location>
</feature>
<evidence type="ECO:0000256" key="5">
    <source>
        <dbReference type="ARBA" id="ARBA00022692"/>
    </source>
</evidence>
<name>A0A2L2XLM9_9FIRM</name>
<evidence type="ECO:0000313" key="10">
    <source>
        <dbReference type="EMBL" id="GBF35206.1"/>
    </source>
</evidence>
<dbReference type="InterPro" id="IPR000595">
    <property type="entry name" value="cNMP-bd_dom"/>
</dbReference>
<dbReference type="PROSITE" id="PS50042">
    <property type="entry name" value="CNMP_BINDING_3"/>
    <property type="match status" value="1"/>
</dbReference>
<accession>A0A2L2XLM9</accession>
<comment type="subcellular location">
    <subcellularLocation>
        <location evidence="1">Membrane</location>
        <topology evidence="1">Multi-pass membrane protein</topology>
    </subcellularLocation>
</comment>
<dbReference type="NCBIfam" id="TIGR00912">
    <property type="entry name" value="2A0309"/>
    <property type="match status" value="1"/>
</dbReference>
<dbReference type="Proteomes" id="UP000239549">
    <property type="component" value="Unassembled WGS sequence"/>
</dbReference>
<evidence type="ECO:0000256" key="4">
    <source>
        <dbReference type="ARBA" id="ARBA00022544"/>
    </source>
</evidence>
<dbReference type="AlphaFoldDB" id="A0A2L2XLM9"/>
<dbReference type="Gene3D" id="1.20.1740.10">
    <property type="entry name" value="Amino acid/polyamine transporter I"/>
    <property type="match status" value="1"/>
</dbReference>
<reference evidence="11" key="1">
    <citation type="submission" date="2018-02" db="EMBL/GenBank/DDBJ databases">
        <title>Genome sequence of Desulfocucumis palustris strain NAW-5.</title>
        <authorList>
            <person name="Watanabe M."/>
            <person name="Kojima H."/>
            <person name="Fukui M."/>
        </authorList>
    </citation>
    <scope>NUCLEOTIDE SEQUENCE [LARGE SCALE GENOMIC DNA]</scope>
    <source>
        <strain evidence="11">NAW-5</strain>
    </source>
</reference>
<keyword evidence="11" id="KW-1185">Reference proteome</keyword>
<proteinExistence type="inferred from homology"/>
<feature type="transmembrane region" description="Helical" evidence="8">
    <location>
        <begin position="271"/>
        <end position="290"/>
    </location>
</feature>
<keyword evidence="7 8" id="KW-0472">Membrane</keyword>
<dbReference type="OrthoDB" id="1675410at2"/>
<keyword evidence="5 8" id="KW-0812">Transmembrane</keyword>
<evidence type="ECO:0000313" key="11">
    <source>
        <dbReference type="Proteomes" id="UP000239549"/>
    </source>
</evidence>
<feature type="transmembrane region" description="Helical" evidence="8">
    <location>
        <begin position="219"/>
        <end position="240"/>
    </location>
</feature>
<feature type="transmembrane region" description="Helical" evidence="8">
    <location>
        <begin position="187"/>
        <end position="207"/>
    </location>
</feature>
<dbReference type="PANTHER" id="PTHR34975:SF2">
    <property type="entry name" value="SPORE GERMINATION PROTEIN A2"/>
    <property type="match status" value="1"/>
</dbReference>
<dbReference type="RefSeq" id="WP_104373298.1">
    <property type="nucleotide sequence ID" value="NZ_BFAV01000157.1"/>
</dbReference>
<sequence>MLEDGRISSRQATFLMSTMIIATVVLFVPSITAKYARQDAWLSIIAAILAGLLIARLATTLGLRYPDKSIFEYPEDILGKWPGKLVGLLYVCWFLHLNAEVIREYGSFMVTAFMPETPIIVFILVVVSIAAYATINGLEVFSRANEIFLPLIVGSVIILFILALGQMNFHMLLPMFDAEPEDVLKGAIAPEGWFGEVAVITVLIPYLNKPREAHRVGALAVLTCGGLLLLDAVGIIALFGPNLVEAWLITTLNGARMIIVASFIERLEAVIMIIWVTGGLIKITVFYWAAALGSAQLLKLKDYRPLVVPIGTVLVSLSTLLHPNISDLLQFLTSVWPPYAIIVFEAGLPLLLLTVSLARGIRGARV</sequence>
<feature type="transmembrane region" description="Helical" evidence="8">
    <location>
        <begin position="336"/>
        <end position="358"/>
    </location>
</feature>
<feature type="transmembrane region" description="Helical" evidence="8">
    <location>
        <begin position="44"/>
        <end position="65"/>
    </location>
</feature>
<organism evidence="10 11">
    <name type="scientific">Desulfocucumis palustris</name>
    <dbReference type="NCBI Taxonomy" id="1898651"/>
    <lineage>
        <taxon>Bacteria</taxon>
        <taxon>Bacillati</taxon>
        <taxon>Bacillota</taxon>
        <taxon>Clostridia</taxon>
        <taxon>Eubacteriales</taxon>
        <taxon>Desulfocucumaceae</taxon>
        <taxon>Desulfocucumis</taxon>
    </lineage>
</organism>
<evidence type="ECO:0000256" key="2">
    <source>
        <dbReference type="ARBA" id="ARBA00007998"/>
    </source>
</evidence>
<evidence type="ECO:0000259" key="9">
    <source>
        <dbReference type="PROSITE" id="PS50042"/>
    </source>
</evidence>
<protein>
    <submittedName>
        <fullName evidence="10">Spore germination protein GerKB</fullName>
    </submittedName>
</protein>
<evidence type="ECO:0000256" key="3">
    <source>
        <dbReference type="ARBA" id="ARBA00022448"/>
    </source>
</evidence>
<feature type="transmembrane region" description="Helical" evidence="8">
    <location>
        <begin position="12"/>
        <end position="32"/>
    </location>
</feature>